<keyword evidence="3" id="KW-0645">Protease</keyword>
<evidence type="ECO:0000313" key="12">
    <source>
        <dbReference type="EMBL" id="CAF1288155.1"/>
    </source>
</evidence>
<evidence type="ECO:0000256" key="5">
    <source>
        <dbReference type="ARBA" id="ARBA00022801"/>
    </source>
</evidence>
<feature type="domain" description="DUF6606" evidence="9">
    <location>
        <begin position="5"/>
        <end position="277"/>
    </location>
</feature>
<keyword evidence="4" id="KW-0833">Ubl conjugation pathway</keyword>
<gene>
    <name evidence="10" type="ORF">BJG266_LOCUS21157</name>
    <name evidence="11" type="ORF">QVE165_LOCUS25991</name>
    <name evidence="12" type="ORF">QVE165_LOCUS30533</name>
</gene>
<dbReference type="OrthoDB" id="9991011at2759"/>
<evidence type="ECO:0000256" key="1">
    <source>
        <dbReference type="ARBA" id="ARBA00000707"/>
    </source>
</evidence>
<accession>A0A815CW11</accession>
<organism evidence="12 13">
    <name type="scientific">Adineta steineri</name>
    <dbReference type="NCBI Taxonomy" id="433720"/>
    <lineage>
        <taxon>Eukaryota</taxon>
        <taxon>Metazoa</taxon>
        <taxon>Spiralia</taxon>
        <taxon>Gnathifera</taxon>
        <taxon>Rotifera</taxon>
        <taxon>Eurotatoria</taxon>
        <taxon>Bdelloidea</taxon>
        <taxon>Adinetida</taxon>
        <taxon>Adinetidae</taxon>
        <taxon>Adineta</taxon>
    </lineage>
</organism>
<dbReference type="Pfam" id="PF20255">
    <property type="entry name" value="DUF6606"/>
    <property type="match status" value="1"/>
</dbReference>
<dbReference type="EMBL" id="CAJNOM010000191">
    <property type="protein sequence ID" value="CAF1204181.1"/>
    <property type="molecule type" value="Genomic_DNA"/>
</dbReference>
<evidence type="ECO:0000313" key="13">
    <source>
        <dbReference type="Proteomes" id="UP000663832"/>
    </source>
</evidence>
<dbReference type="PANTHER" id="PTHR13367:SF33">
    <property type="entry name" value="P-LOOP CONTAINING NUCLEOSIDE TRIPHOSPHATE HYDROLASE PROTEIN"/>
    <property type="match status" value="1"/>
</dbReference>
<evidence type="ECO:0000313" key="10">
    <source>
        <dbReference type="EMBL" id="CAF1097430.1"/>
    </source>
</evidence>
<dbReference type="InterPro" id="IPR051346">
    <property type="entry name" value="OTU_Deubiquitinase"/>
</dbReference>
<dbReference type="EC" id="3.4.19.12" evidence="2"/>
<dbReference type="GO" id="GO:0006508">
    <property type="term" value="P:proteolysis"/>
    <property type="evidence" value="ECO:0007669"/>
    <property type="project" value="UniProtKB-KW"/>
</dbReference>
<dbReference type="InterPro" id="IPR046541">
    <property type="entry name" value="DUF6606"/>
</dbReference>
<dbReference type="EMBL" id="CAJNOM010000254">
    <property type="protein sequence ID" value="CAF1288155.1"/>
    <property type="molecule type" value="Genomic_DNA"/>
</dbReference>
<reference evidence="12" key="1">
    <citation type="submission" date="2021-02" db="EMBL/GenBank/DDBJ databases">
        <authorList>
            <person name="Nowell W R."/>
        </authorList>
    </citation>
    <scope>NUCLEOTIDE SEQUENCE</scope>
</reference>
<evidence type="ECO:0000259" key="7">
    <source>
        <dbReference type="Pfam" id="PF12340"/>
    </source>
</evidence>
<dbReference type="PANTHER" id="PTHR13367">
    <property type="entry name" value="UBIQUITIN THIOESTERASE"/>
    <property type="match status" value="1"/>
</dbReference>
<keyword evidence="13" id="KW-1185">Reference proteome</keyword>
<feature type="domain" description="DUF3638" evidence="7">
    <location>
        <begin position="2006"/>
        <end position="2236"/>
    </location>
</feature>
<comment type="caution">
    <text evidence="12">The sequence shown here is derived from an EMBL/GenBank/DDBJ whole genome shotgun (WGS) entry which is preliminary data.</text>
</comment>
<name>A0A815CW11_9BILA</name>
<evidence type="ECO:0000313" key="11">
    <source>
        <dbReference type="EMBL" id="CAF1204181.1"/>
    </source>
</evidence>
<dbReference type="InterPro" id="IPR022099">
    <property type="entry name" value="DUF3638"/>
</dbReference>
<keyword evidence="6" id="KW-0788">Thiol protease</keyword>
<protein>
    <recommendedName>
        <fullName evidence="2">ubiquitinyl hydrolase 1</fullName>
        <ecNumber evidence="2">3.4.19.12</ecNumber>
    </recommendedName>
</protein>
<dbReference type="InterPro" id="IPR022105">
    <property type="entry name" value="DUF3645"/>
</dbReference>
<proteinExistence type="predicted"/>
<dbReference type="Pfam" id="PF12340">
    <property type="entry name" value="DUF3638"/>
    <property type="match status" value="1"/>
</dbReference>
<evidence type="ECO:0000259" key="8">
    <source>
        <dbReference type="Pfam" id="PF12359"/>
    </source>
</evidence>
<dbReference type="EMBL" id="CAJNOI010000124">
    <property type="protein sequence ID" value="CAF1097430.1"/>
    <property type="molecule type" value="Genomic_DNA"/>
</dbReference>
<evidence type="ECO:0000259" key="9">
    <source>
        <dbReference type="Pfam" id="PF20255"/>
    </source>
</evidence>
<keyword evidence="5" id="KW-0378">Hydrolase</keyword>
<sequence length="3121" mass="362868">MDESILNHLFLPHHLPSSADSDFLTKGKHENEYKLLECMTECFKLLESADATNKLSIFSLFTDCIERWSVLQNPQGFSVSNIQSAIEQLPLGGFLPLYFHAQNAAILIEIDKIKANQPLISAWQVALPAHNITSSLVPNNSSFPVTTYRLHDRSQLSAKAHCELLMDFMYNSIEHSKSYKSSREVNEIRDVSESHYVCQWWIQHFDGTKIEQNSSTYIEFTKKHRDQIRWNNALLPFRRSGLWMVIKVVLHTILIKRLGDIGNIVYKVLITYFLTYIICTRHISTDLLVHCSRKIVRRLNKIEGLLSVKVDSNDVIQWIRSNKREIESKINEVITKLNQQNTLRMNTEKNTNSSMINLKLNHSDIHRHSCQELKAYLNKQNSTTKFQVLSNINSHDVGVDVNQADYIPSIKVFTNKFNYTIDIALIRIETWVESCLEQWINRPIASQNERNRFEILLDFFEEYYNAALDRYCSARSSTNPIGYSQLILTSLTLIRSMHQNLCKDSRFERLKLHSIDIPKIMNLFEYLSLPNREDMVRARSLHGYFDEFSRQTYPDLLTNIESVNAFGVYYASQSSTMNDNIRQIRVQAERDKLLKIKEVQDAKQKYEQLINSIRNLSCTCEHLCNRVFSLCDKCRIKRQADSISVEIFECPMPSAQESALAVIFELQMPIEIRCYRDILWQFVNRPNPNPSHNMYKWLTVPPHKGKLGPFYSGPDKCKVELVSSTKSITQSHYSNPSIVSSVERFLFENSLKVAIPPTKPSKLEDECRILTFQLDHPHYKQLQFTLDTTQFVQNDVIAQLSHCPPQMKPTQFVEFGSFRSGHRLQWWNLLTIFEMDSLSIGEESVAILIIHSILQNGPLTTNENKSLNPWCPESCQHLLEHHFVDELFSRLDHHLDNCELNWQNELVLIVITMVTMKILTVCYKSRADQVANLAKKCRRVGEKWIHLISTSIQSVSPSALSEVKKLREKMVNIGICCLMTFSTHEDRIKLLLSSNEHVLSLLKAATTVQDNIILNGNMSTMSTFMNNMMKFSERVLITLQPTIAKFLQETSYQSLNDFATIYWAVIRGKSSMNGQWKKRKADLYDGWYDCQYESRHVSIDCIRGMFLVDEMTIGFLPQKITSNELFARVFGNYIFEVQAAESPHTYVTKQPYHNERVFYEFRFDDQINRLIINERHLKSNNVFQLIPHHCFEKELPDTFVVNHSHWYNAKDRQLEFRPVRFQNVKFLDDKPNVLSMDTGYITTTHTDNTQCLINQASVFFQNLFSRYFIRLDGQSYVYMMRDTISQLDIIIHIHLSRLGIAFQYNDKTKTITSREYSDMCVAQNQRLETLTGLTSGLLLSPLTTHNHILESYPYQKLIVPFGNVCSSETLPNSPQTVAIQRSSSTLYPHQYFVFVLNERLRILQSTDSPTGWLYLALLHAMTSHPLPDQYTGMTGMERSFQLLNSAGCRSDQPFDAISLNILTQIASISPKVNYYPQHLTCMINIYWNTNGLPYSMQHFGYYLITKHLIDASQKLNFMYPSLATHEIPALFQNKAYDEVVLKKLYWDYRDSYNPMARLFPDMEADIQRTLVAKRYESASEHFSHAVNYSALHLANDMYATGRVNLRDFSIQNWLPLSKWVDDENGLKDIWIGLLKWIANSKNQTTRHLTDDTQRFITLIDFLHYISKKCNIQPFYLQMLKIALKIPTISLQCITFPPFISYQNIEEISVTKARISFPWFCTSDEENEIVLEIENCFVRNRNYETTNKKMDDYRKNEINSLLTSWQNNKQLRSFVETVQKILSSVNIETFSMKVTYHPQKFGCELIENHHHIQVKLTENSINQKILHNAQLRFHHTYRGHFNKPNISLQADKRQNAFPQDIFPSINNQNDHFSELTNYFKNQLNESWTKLLSKEQIEKVDPSVDELIKLLKIFQEESTESWNELVKSITLSNKQLFDTGLVLRITRTTLISLLQQKLTTLDLTEEQRTLLGGILVSWTLEQQLERALHFCIHQKLEDFRKEISNIPHSNWIPSKYVSWLIFELEMNITIRNIQIEVAQHMMQHTMTINDSTVKSIVMQMNMGEGKTSVILPMLAVSLCSSHSSLVRIIVLKSLFPTNYQSLRYKLGGLLNRRIFPFSCRRDLNYSDGQINQISNRLKQALDNCDVILTSPEDILSFDLLTIDKCRRKEFSAGCSMLTLQRWLKANVRDVLDESDEILHVKYQLIYTVGGQQQVDGGAQRWKTIQSILELVKKYASHISRQFNKEVCYKSAERKSAFPQFRLQSHLPFSTLCKKIANDWLNQKSYRQVDKQIVVSFILQTYSSIECLEGKFSQNDILSFLIVRGLLSSEVLLVALKKRHRVNYGVNPNPCFNRLMAVPFRAKDVAADRTEFGHPDVALVLTYFTYYYSGLNDLQLIQCFGRLSDEESDPASIYNQWISNEEDDNIPSSIKQWKGVNLKDYHQRIHDLFPTLRYNMLVINYFLNHFVFPREAKQFPSKLVASAWDLSSSLRSKNITGFSGTNDTQLLLPIHIRQYDLPELQQTDAIVVNNLLQPENDRYQSLPINVTSEEILKRIINNKEKINVILDVGALFVDGSNREIAVQWLNMSSSSEIEYVVYFDSDSIVVYDRQCRDHPFITSPASERLDRCIFYLDDIHTRGTDFKFPREFRAAVTLGNGLTKDRFVQACMRMRKLGNGHSLIFLGSHEVHQQIIKLTTKLVTRSMSTQITVRDILRWVYENTVQSTWEGLHHWAAQSLSFQRKIAAFQYVDWNNHQQEFTTSIMEKLARDCLEPEVIHLREMYGASKILQTIFKLHSARYRLITGYGSREIQDAVLKRLIDYGGTKQRLSQLLDEEQQRELEQELEEERHIERSPSVEPYKAVLHEEIKRLCDMQCTAMNLAQFPHVFRPLAYAFTETTWFNDCQQNSWQSNLWVSTEFQRVITTKGTSLNSFLRPPRWLLVYRNRHFIFINALEANWLMGKLKTFHLQQQSDVSSITTLRLLLPRTKQTQSIFVNTPSLTIPPTIDQSNTDSIFNVSLECLVQLFVFNGTLYFETKDEQNAFCHCLSLCPKPRTKTEEQAFENGWIGADGYVSDSKHRNDLKINQARFVSNPLKFIKEIIENRNNSHASISSHVGSIIFNAFKLV</sequence>
<dbReference type="Proteomes" id="UP000663877">
    <property type="component" value="Unassembled WGS sequence"/>
</dbReference>
<evidence type="ECO:0000256" key="4">
    <source>
        <dbReference type="ARBA" id="ARBA00022786"/>
    </source>
</evidence>
<feature type="domain" description="DUF3645" evidence="8">
    <location>
        <begin position="2351"/>
        <end position="2379"/>
    </location>
</feature>
<comment type="catalytic activity">
    <reaction evidence="1">
        <text>Thiol-dependent hydrolysis of ester, thioester, amide, peptide and isopeptide bonds formed by the C-terminal Gly of ubiquitin (a 76-residue protein attached to proteins as an intracellular targeting signal).</text>
        <dbReference type="EC" id="3.4.19.12"/>
    </reaction>
</comment>
<dbReference type="Proteomes" id="UP000663832">
    <property type="component" value="Unassembled WGS sequence"/>
</dbReference>
<dbReference type="GO" id="GO:0004843">
    <property type="term" value="F:cysteine-type deubiquitinase activity"/>
    <property type="evidence" value="ECO:0007669"/>
    <property type="project" value="UniProtKB-EC"/>
</dbReference>
<evidence type="ECO:0000256" key="6">
    <source>
        <dbReference type="ARBA" id="ARBA00022807"/>
    </source>
</evidence>
<dbReference type="Pfam" id="PF12359">
    <property type="entry name" value="DUF3645"/>
    <property type="match status" value="1"/>
</dbReference>
<evidence type="ECO:0000256" key="2">
    <source>
        <dbReference type="ARBA" id="ARBA00012759"/>
    </source>
</evidence>
<evidence type="ECO:0000256" key="3">
    <source>
        <dbReference type="ARBA" id="ARBA00022670"/>
    </source>
</evidence>